<keyword evidence="13" id="KW-0675">Receptor</keyword>
<evidence type="ECO:0000256" key="5">
    <source>
        <dbReference type="ARBA" id="ARBA00023077"/>
    </source>
</evidence>
<feature type="chain" id="PRO_5018604007" evidence="10">
    <location>
        <begin position="27"/>
        <end position="869"/>
    </location>
</feature>
<dbReference type="Gene3D" id="2.40.170.20">
    <property type="entry name" value="TonB-dependent receptor, beta-barrel domain"/>
    <property type="match status" value="1"/>
</dbReference>
<comment type="subcellular location">
    <subcellularLocation>
        <location evidence="1 8">Cell outer membrane</location>
        <topology evidence="1 8">Multi-pass membrane protein</topology>
    </subcellularLocation>
</comment>
<dbReference type="CDD" id="cd01347">
    <property type="entry name" value="ligand_gated_channel"/>
    <property type="match status" value="1"/>
</dbReference>
<evidence type="ECO:0000256" key="9">
    <source>
        <dbReference type="RuleBase" id="RU003357"/>
    </source>
</evidence>
<dbReference type="AlphaFoldDB" id="A0A3S2UTF9"/>
<dbReference type="Gene3D" id="2.170.130.10">
    <property type="entry name" value="TonB-dependent receptor, plug domain"/>
    <property type="match status" value="1"/>
</dbReference>
<keyword evidence="2 8" id="KW-0813">Transport</keyword>
<dbReference type="EMBL" id="SACO01000004">
    <property type="protein sequence ID" value="RVU05877.1"/>
    <property type="molecule type" value="Genomic_DNA"/>
</dbReference>
<dbReference type="PROSITE" id="PS52016">
    <property type="entry name" value="TONB_DEPENDENT_REC_3"/>
    <property type="match status" value="1"/>
</dbReference>
<evidence type="ECO:0000313" key="13">
    <source>
        <dbReference type="EMBL" id="RVU05877.1"/>
    </source>
</evidence>
<dbReference type="SUPFAM" id="SSF56935">
    <property type="entry name" value="Porins"/>
    <property type="match status" value="1"/>
</dbReference>
<dbReference type="InterPro" id="IPR039426">
    <property type="entry name" value="TonB-dep_rcpt-like"/>
</dbReference>
<evidence type="ECO:0000259" key="12">
    <source>
        <dbReference type="Pfam" id="PF07715"/>
    </source>
</evidence>
<evidence type="ECO:0000256" key="1">
    <source>
        <dbReference type="ARBA" id="ARBA00004571"/>
    </source>
</evidence>
<keyword evidence="5 9" id="KW-0798">TonB box</keyword>
<keyword evidence="14" id="KW-1185">Reference proteome</keyword>
<evidence type="ECO:0000256" key="6">
    <source>
        <dbReference type="ARBA" id="ARBA00023136"/>
    </source>
</evidence>
<gene>
    <name evidence="13" type="ORF">EOE18_07865</name>
</gene>
<evidence type="ECO:0000256" key="3">
    <source>
        <dbReference type="ARBA" id="ARBA00022452"/>
    </source>
</evidence>
<protein>
    <submittedName>
        <fullName evidence="13">TonB-dependent receptor</fullName>
    </submittedName>
</protein>
<evidence type="ECO:0000256" key="8">
    <source>
        <dbReference type="PROSITE-ProRule" id="PRU01360"/>
    </source>
</evidence>
<dbReference type="PANTHER" id="PTHR47234:SF2">
    <property type="entry name" value="TONB-DEPENDENT RECEPTOR"/>
    <property type="match status" value="1"/>
</dbReference>
<evidence type="ECO:0000256" key="4">
    <source>
        <dbReference type="ARBA" id="ARBA00022692"/>
    </source>
</evidence>
<sequence length="869" mass="92442">MKAYYRAWATATALASGLVWSTQAQAQVKAPQAEKEDQAIIVTGSRIRGVAPVGSNIIALDASKIAAEPVTSTNDLLRRVPQVVSLGANRNGGSAQNGSANATRGAGINLRGLSTNATLVLFDGRRLPPQGTQGQYTDPSVIPAIALERVEVVADGASAVYGSDAIAGVVNFILRRKFDGLELRARSGFTGGNFKEQQISGIFGRKWDSGNVMVAGDITHNSALIGGDLPWYQDNNTYRGGRDLRVTNCDTGTITAGGQTYAIPSTGVTSATASSLVAGTSNKCFYNRYDTVIPEQIRYNILGSFSQQISPAVRIFADGMYSWRDGKIGQFTNISATVRNTNPFFVAPAAGITSETVTWSLVPTNGGLDMNPYYGYSWNAVAGIEARPFGDFKATAYYSHGQSADVANRTVGVNTAALNAALADTNPATALNVFGGANNPATIAKIRDNLFIIIGRTRLDVLNVQTDGTLARLPGGALRVAAGAEYRREYTFTDLATGQAASPVHVTDAGSRNVKALFGELFLPIVGRDNAMPLLRQLSLSVAGRYEKYSDFGSTSNPKLGVTWKPAEMLSLRGSYGTSFRAPTFTEVSTVAGGAGLYYDTLPGASGNQTGIGIAGGNPNLKPETATTWSLGAEINPMRGLRASITYFDIDYKNQIIALRGTPGILTNPLYASFVTLNPSAAQVSALVGSGLPINSVINTNAVSFIVDGRRQNLGRAQVRGLDFMASYDWTIGKVKMDAGVSGTYYGSYKFQAVPGAAVASVANTLNFPQKFRMQGDVGAKVGIFATRFTWNHLSGYWNTGLTNYQHVSAYDTFDLSLTAEVTRNFRIGVDARNLFDRNPPFVDTTRGYDPQSASPLPRVVSVNAGVKF</sequence>
<dbReference type="InterPro" id="IPR000531">
    <property type="entry name" value="Beta-barrel_TonB"/>
</dbReference>
<organism evidence="13 14">
    <name type="scientific">Novosphingobium umbonatum</name>
    <dbReference type="NCBI Taxonomy" id="1908524"/>
    <lineage>
        <taxon>Bacteria</taxon>
        <taxon>Pseudomonadati</taxon>
        <taxon>Pseudomonadota</taxon>
        <taxon>Alphaproteobacteria</taxon>
        <taxon>Sphingomonadales</taxon>
        <taxon>Sphingomonadaceae</taxon>
        <taxon>Novosphingobium</taxon>
    </lineage>
</organism>
<evidence type="ECO:0000256" key="2">
    <source>
        <dbReference type="ARBA" id="ARBA00022448"/>
    </source>
</evidence>
<keyword evidence="4 8" id="KW-0812">Transmembrane</keyword>
<comment type="caution">
    <text evidence="13">The sequence shown here is derived from an EMBL/GenBank/DDBJ whole genome shotgun (WGS) entry which is preliminary data.</text>
</comment>
<dbReference type="InterPro" id="IPR037066">
    <property type="entry name" value="Plug_dom_sf"/>
</dbReference>
<keyword evidence="3 8" id="KW-1134">Transmembrane beta strand</keyword>
<proteinExistence type="inferred from homology"/>
<feature type="signal peptide" evidence="10">
    <location>
        <begin position="1"/>
        <end position="26"/>
    </location>
</feature>
<evidence type="ECO:0000259" key="11">
    <source>
        <dbReference type="Pfam" id="PF00593"/>
    </source>
</evidence>
<evidence type="ECO:0000256" key="7">
    <source>
        <dbReference type="ARBA" id="ARBA00023237"/>
    </source>
</evidence>
<evidence type="ECO:0000313" key="14">
    <source>
        <dbReference type="Proteomes" id="UP000282837"/>
    </source>
</evidence>
<dbReference type="Pfam" id="PF00593">
    <property type="entry name" value="TonB_dep_Rec_b-barrel"/>
    <property type="match status" value="1"/>
</dbReference>
<reference evidence="13 14" key="1">
    <citation type="submission" date="2019-01" db="EMBL/GenBank/DDBJ databases">
        <authorList>
            <person name="Chen W.-M."/>
        </authorList>
    </citation>
    <scope>NUCLEOTIDE SEQUENCE [LARGE SCALE GENOMIC DNA]</scope>
    <source>
        <strain evidence="13 14">FSY-9</strain>
    </source>
</reference>
<dbReference type="Pfam" id="PF07715">
    <property type="entry name" value="Plug"/>
    <property type="match status" value="1"/>
</dbReference>
<keyword evidence="7 8" id="KW-0998">Cell outer membrane</keyword>
<name>A0A3S2UTF9_9SPHN</name>
<comment type="similarity">
    <text evidence="8 9">Belongs to the TonB-dependent receptor family.</text>
</comment>
<keyword evidence="6 8" id="KW-0472">Membrane</keyword>
<dbReference type="InterPro" id="IPR012910">
    <property type="entry name" value="Plug_dom"/>
</dbReference>
<dbReference type="GO" id="GO:0009279">
    <property type="term" value="C:cell outer membrane"/>
    <property type="evidence" value="ECO:0007669"/>
    <property type="project" value="UniProtKB-SubCell"/>
</dbReference>
<dbReference type="InterPro" id="IPR036942">
    <property type="entry name" value="Beta-barrel_TonB_sf"/>
</dbReference>
<feature type="domain" description="TonB-dependent receptor-like beta-barrel" evidence="11">
    <location>
        <begin position="363"/>
        <end position="835"/>
    </location>
</feature>
<dbReference type="RefSeq" id="WP_127707947.1">
    <property type="nucleotide sequence ID" value="NZ_SACO01000004.1"/>
</dbReference>
<dbReference type="Proteomes" id="UP000282837">
    <property type="component" value="Unassembled WGS sequence"/>
</dbReference>
<dbReference type="OrthoDB" id="7051241at2"/>
<dbReference type="PANTHER" id="PTHR47234">
    <property type="match status" value="1"/>
</dbReference>
<evidence type="ECO:0000256" key="10">
    <source>
        <dbReference type="SAM" id="SignalP"/>
    </source>
</evidence>
<accession>A0A3S2UTF9</accession>
<feature type="domain" description="TonB-dependent receptor plug" evidence="12">
    <location>
        <begin position="56"/>
        <end position="169"/>
    </location>
</feature>
<keyword evidence="10" id="KW-0732">Signal</keyword>